<evidence type="ECO:0000313" key="1">
    <source>
        <dbReference type="EMBL" id="MBB2997661.1"/>
    </source>
</evidence>
<proteinExistence type="predicted"/>
<gene>
    <name evidence="1" type="ORF">E9229_003933</name>
</gene>
<accession>A0A839R088</accession>
<evidence type="ECO:0008006" key="3">
    <source>
        <dbReference type="Google" id="ProtNLM"/>
    </source>
</evidence>
<name>A0A839R088_9MICC</name>
<reference evidence="1 2" key="1">
    <citation type="submission" date="2020-08" db="EMBL/GenBank/DDBJ databases">
        <title>Sequencing the genomes of 1000 actinobacteria strains.</title>
        <authorList>
            <person name="Klenk H.-P."/>
        </authorList>
    </citation>
    <scope>NUCLEOTIDE SEQUENCE [LARGE SCALE GENOMIC DNA]</scope>
    <source>
        <strain evidence="1 2">DSM 22826</strain>
    </source>
</reference>
<comment type="caution">
    <text evidence="1">The sequence shown here is derived from an EMBL/GenBank/DDBJ whole genome shotgun (WGS) entry which is preliminary data.</text>
</comment>
<protein>
    <recommendedName>
        <fullName evidence="3">AbiJ-NTD3 domain-containing protein</fullName>
    </recommendedName>
</protein>
<dbReference type="EMBL" id="JACHVS010000005">
    <property type="protein sequence ID" value="MBB2997661.1"/>
    <property type="molecule type" value="Genomic_DNA"/>
</dbReference>
<evidence type="ECO:0000313" key="2">
    <source>
        <dbReference type="Proteomes" id="UP000523000"/>
    </source>
</evidence>
<organism evidence="1 2">
    <name type="scientific">Paeniglutamicibacter cryotolerans</name>
    <dbReference type="NCBI Taxonomy" id="670079"/>
    <lineage>
        <taxon>Bacteria</taxon>
        <taxon>Bacillati</taxon>
        <taxon>Actinomycetota</taxon>
        <taxon>Actinomycetes</taxon>
        <taxon>Micrococcales</taxon>
        <taxon>Micrococcaceae</taxon>
        <taxon>Paeniglutamicibacter</taxon>
    </lineage>
</organism>
<dbReference type="RefSeq" id="WP_183513311.1">
    <property type="nucleotide sequence ID" value="NZ_BAABGK010000011.1"/>
</dbReference>
<keyword evidence="2" id="KW-1185">Reference proteome</keyword>
<sequence length="332" mass="37343">MSTPPAPLQQFQDIFPAAFQTLPAPELPDRANLKTVRAAIAGALAQTPAQEVAEECERFGLAPPQDGEDPWKGKIRYIEKKLREFSLQQLVALGHRVNEEHPSTELEHVLSLAGVGGVAGDLKNLIFAANGPKPKIVLLDAVNNDIQITKNAEHCLVYNRSLPADGLSWRALVSWWADTETIPAETERETAGTLYRRLMASMEGNGAEQFLFQQYCSLYGAHGFDLPALIPQVYLHYDPYTKRHGGTLPRQRMDFLLLLPNRRRVVLELDGVQHYADPDGRAKPRLYAEMVAEDRRLRLTGYEVYRFGGFEFVNRDQAGTMLNGFFRELLQL</sequence>
<dbReference type="AlphaFoldDB" id="A0A839R088"/>
<dbReference type="Proteomes" id="UP000523000">
    <property type="component" value="Unassembled WGS sequence"/>
</dbReference>